<dbReference type="Pfam" id="PF14200">
    <property type="entry name" value="RicinB_lectin_2"/>
    <property type="match status" value="1"/>
</dbReference>
<keyword evidence="6" id="KW-0430">Lectin</keyword>
<reference evidence="6 7" key="1">
    <citation type="submission" date="2016-08" db="EMBL/GenBank/DDBJ databases">
        <title>A Parts List for Fungal Cellulosomes Revealed by Comparative Genomics.</title>
        <authorList>
            <consortium name="DOE Joint Genome Institute"/>
            <person name="Haitjema C.H."/>
            <person name="Gilmore S.P."/>
            <person name="Henske J.K."/>
            <person name="Solomon K.V."/>
            <person name="De Groot R."/>
            <person name="Kuo A."/>
            <person name="Mondo S.J."/>
            <person name="Salamov A.A."/>
            <person name="Labutti K."/>
            <person name="Zhao Z."/>
            <person name="Chiniquy J."/>
            <person name="Barry K."/>
            <person name="Brewer H.M."/>
            <person name="Purvine S.O."/>
            <person name="Wright A.T."/>
            <person name="Boxma B."/>
            <person name="Van Alen T."/>
            <person name="Hackstein J.H."/>
            <person name="Baker S.E."/>
            <person name="Grigoriev I.V."/>
            <person name="O'Malley M.A."/>
        </authorList>
    </citation>
    <scope>NUCLEOTIDE SEQUENCE [LARGE SCALE GENOMIC DNA]</scope>
    <source>
        <strain evidence="6 7">G1</strain>
    </source>
</reference>
<proteinExistence type="predicted"/>
<dbReference type="Pfam" id="PF02013">
    <property type="entry name" value="CBM_10"/>
    <property type="match status" value="1"/>
</dbReference>
<dbReference type="AlphaFoldDB" id="A0A1Y2EP56"/>
<feature type="domain" description="CBM10" evidence="5">
    <location>
        <begin position="175"/>
        <end position="212"/>
    </location>
</feature>
<protein>
    <submittedName>
        <fullName evidence="6">Ricin B-like lectin</fullName>
    </submittedName>
</protein>
<dbReference type="GO" id="GO:0016787">
    <property type="term" value="F:hydrolase activity"/>
    <property type="evidence" value="ECO:0007669"/>
    <property type="project" value="UniProtKB-KW"/>
</dbReference>
<dbReference type="InterPro" id="IPR002883">
    <property type="entry name" value="CBM10/Dockerin_dom"/>
</dbReference>
<evidence type="ECO:0000256" key="4">
    <source>
        <dbReference type="SAM" id="SignalP"/>
    </source>
</evidence>
<sequence>MKFLYLALVSGICTLASAAGPKGAQLRDGWYFIKNPGTGKYLQASGASASANVVISSGTKRDNQKWKLTNVGEGCVTLTTALGDFNIDVANGSDANSSNIQVYNAYGGDAQQFMVLKTQTKDVYTIGTKASHFDKALDIESNRSADGTNVLQWTNEMKDNQKWIFEKADGEEEAECWSTALGYPCCSGCQSPITEDSDGKWGIEDNDWCGIYPSCA</sequence>
<evidence type="ECO:0000313" key="7">
    <source>
        <dbReference type="Proteomes" id="UP000193920"/>
    </source>
</evidence>
<keyword evidence="2" id="KW-0677">Repeat</keyword>
<dbReference type="SMART" id="SM00458">
    <property type="entry name" value="RICIN"/>
    <property type="match status" value="1"/>
</dbReference>
<dbReference type="EMBL" id="MCOG01000034">
    <property type="protein sequence ID" value="ORY73322.1"/>
    <property type="molecule type" value="Genomic_DNA"/>
</dbReference>
<dbReference type="PROSITE" id="PS50231">
    <property type="entry name" value="RICIN_B_LECTIN"/>
    <property type="match status" value="1"/>
</dbReference>
<dbReference type="InterPro" id="IPR009034">
    <property type="entry name" value="Dockerin_dom_fun_sf"/>
</dbReference>
<evidence type="ECO:0000313" key="6">
    <source>
        <dbReference type="EMBL" id="ORY73322.1"/>
    </source>
</evidence>
<dbReference type="InterPro" id="IPR035992">
    <property type="entry name" value="Ricin_B-like_lectins"/>
</dbReference>
<dbReference type="Gene3D" id="3.90.1220.10">
    <property type="entry name" value="Cellulose docking domain, dockering"/>
    <property type="match status" value="1"/>
</dbReference>
<dbReference type="PROSITE" id="PS51763">
    <property type="entry name" value="CBM10"/>
    <property type="match status" value="1"/>
</dbReference>
<feature type="signal peptide" evidence="4">
    <location>
        <begin position="1"/>
        <end position="18"/>
    </location>
</feature>
<organism evidence="6 7">
    <name type="scientific">Neocallimastix californiae</name>
    <dbReference type="NCBI Taxonomy" id="1754190"/>
    <lineage>
        <taxon>Eukaryota</taxon>
        <taxon>Fungi</taxon>
        <taxon>Fungi incertae sedis</taxon>
        <taxon>Chytridiomycota</taxon>
        <taxon>Chytridiomycota incertae sedis</taxon>
        <taxon>Neocallimastigomycetes</taxon>
        <taxon>Neocallimastigales</taxon>
        <taxon>Neocallimastigaceae</taxon>
        <taxon>Neocallimastix</taxon>
    </lineage>
</organism>
<dbReference type="SUPFAM" id="SSF64571">
    <property type="entry name" value="Cellulose docking domain, dockering"/>
    <property type="match status" value="1"/>
</dbReference>
<dbReference type="Proteomes" id="UP000193920">
    <property type="component" value="Unassembled WGS sequence"/>
</dbReference>
<feature type="chain" id="PRO_5012847439" evidence="4">
    <location>
        <begin position="19"/>
        <end position="216"/>
    </location>
</feature>
<dbReference type="CDD" id="cd00161">
    <property type="entry name" value="beta-trefoil_Ricin-like"/>
    <property type="match status" value="1"/>
</dbReference>
<keyword evidence="3" id="KW-0378">Hydrolase</keyword>
<dbReference type="SUPFAM" id="SSF50370">
    <property type="entry name" value="Ricin B-like lectins"/>
    <property type="match status" value="1"/>
</dbReference>
<name>A0A1Y2EP56_9FUNG</name>
<keyword evidence="7" id="KW-1185">Reference proteome</keyword>
<dbReference type="InterPro" id="IPR000772">
    <property type="entry name" value="Ricin_B_lectin"/>
</dbReference>
<evidence type="ECO:0000256" key="3">
    <source>
        <dbReference type="ARBA" id="ARBA00022801"/>
    </source>
</evidence>
<evidence type="ECO:0000256" key="1">
    <source>
        <dbReference type="ARBA" id="ARBA00022729"/>
    </source>
</evidence>
<accession>A0A1Y2EP56</accession>
<dbReference type="GO" id="GO:0030246">
    <property type="term" value="F:carbohydrate binding"/>
    <property type="evidence" value="ECO:0007669"/>
    <property type="project" value="UniProtKB-KW"/>
</dbReference>
<gene>
    <name evidence="6" type="ORF">LY90DRAFT_699671</name>
</gene>
<comment type="caution">
    <text evidence="6">The sequence shown here is derived from an EMBL/GenBank/DDBJ whole genome shotgun (WGS) entry which is preliminary data.</text>
</comment>
<keyword evidence="1 4" id="KW-0732">Signal</keyword>
<dbReference type="Gene3D" id="2.80.10.50">
    <property type="match status" value="2"/>
</dbReference>
<evidence type="ECO:0000259" key="5">
    <source>
        <dbReference type="PROSITE" id="PS51763"/>
    </source>
</evidence>
<evidence type="ECO:0000256" key="2">
    <source>
        <dbReference type="ARBA" id="ARBA00022737"/>
    </source>
</evidence>